<accession>A0A845UBF4</accession>
<comment type="caution">
    <text evidence="2">The sequence shown here is derived from an EMBL/GenBank/DDBJ whole genome shotgun (WGS) entry which is preliminary data.</text>
</comment>
<feature type="transmembrane region" description="Helical" evidence="1">
    <location>
        <begin position="399"/>
        <end position="418"/>
    </location>
</feature>
<keyword evidence="1" id="KW-0812">Transmembrane</keyword>
<organism evidence="2">
    <name type="scientific">Acidithiobacillus ferrianus</name>
    <dbReference type="NCBI Taxonomy" id="2678518"/>
    <lineage>
        <taxon>Bacteria</taxon>
        <taxon>Pseudomonadati</taxon>
        <taxon>Pseudomonadota</taxon>
        <taxon>Acidithiobacillia</taxon>
        <taxon>Acidithiobacillales</taxon>
        <taxon>Acidithiobacillaceae</taxon>
        <taxon>Acidithiobacillus</taxon>
    </lineage>
</organism>
<keyword evidence="1" id="KW-0472">Membrane</keyword>
<name>A0A845UBF4_9PROT</name>
<dbReference type="AlphaFoldDB" id="A0A845UBF4"/>
<feature type="transmembrane region" description="Helical" evidence="1">
    <location>
        <begin position="430"/>
        <end position="452"/>
    </location>
</feature>
<evidence type="ECO:0000313" key="2">
    <source>
        <dbReference type="EMBL" id="NDU41244.1"/>
    </source>
</evidence>
<evidence type="ECO:0000256" key="1">
    <source>
        <dbReference type="SAM" id="Phobius"/>
    </source>
</evidence>
<gene>
    <name evidence="2" type="ORF">GL267_00920</name>
</gene>
<sequence>MKAIEISGVITDEKIKAIQSSASCDLFIHDAVCRGPLVLENYHLRSIRLHNVKTNDYLLIKNCQIETRVTCSSIKPQTTISFLDSDIGGDLIFHDILSGQSLELHTITVGGSLTLDQAIFSCITIHKCRMREFSLLPVERQNKIGSIRLASSEIQSDTTFSGLDNVHELKIENSFLHGLKIVKSTLQDAVVCIEETRLGTLRLSGVILQGTTKLRMASTDIEMLFMELAVSEQATVDCVTSIVSKSASFQVSMRDDSRIDISSSDFAQLRLHHDLARSSLDYPNSPLFHPEDSIQCIATIKLIKEMYFKEHDYWTEDRFFYLLKTVEQKALVDEFLQSGNIKHLFLWLLYIMFRFIFGWGVDLFNPLAAMAVLMICFSGLYEWAAYVSHHPMLLHIMHTQYSGFFAALILSTAALLNLDPLEATLGSLGPLLYFSEFFFGLLMVTLIIGIIIRKLVR</sequence>
<protein>
    <recommendedName>
        <fullName evidence="3">Membrane-associated oxidoreductase</fullName>
    </recommendedName>
</protein>
<reference evidence="2" key="1">
    <citation type="submission" date="2019-11" db="EMBL/GenBank/DDBJ databases">
        <title>Acidithiobacillus ferrianus sp. nov.: a facultatively anaerobic and extremely acidophilic chemolithoautotroph.</title>
        <authorList>
            <person name="Norris P.R."/>
            <person name="Falagan C."/>
            <person name="Moya-Beltran A."/>
            <person name="Castro M."/>
            <person name="Quatrini R."/>
            <person name="Johnson D.B."/>
        </authorList>
    </citation>
    <scope>NUCLEOTIDE SEQUENCE [LARGE SCALE GENOMIC DNA]</scope>
    <source>
        <strain evidence="2">MG</strain>
    </source>
</reference>
<keyword evidence="1" id="KW-1133">Transmembrane helix</keyword>
<evidence type="ECO:0008006" key="3">
    <source>
        <dbReference type="Google" id="ProtNLM"/>
    </source>
</evidence>
<dbReference type="RefSeq" id="WP_163095627.1">
    <property type="nucleotide sequence ID" value="NZ_CP127523.1"/>
</dbReference>
<proteinExistence type="predicted"/>
<dbReference type="EMBL" id="WNJL01000003">
    <property type="protein sequence ID" value="NDU41244.1"/>
    <property type="molecule type" value="Genomic_DNA"/>
</dbReference>
<feature type="transmembrane region" description="Helical" evidence="1">
    <location>
        <begin position="367"/>
        <end position="387"/>
    </location>
</feature>